<evidence type="ECO:0000313" key="6">
    <source>
        <dbReference type="Proteomes" id="UP000580718"/>
    </source>
</evidence>
<protein>
    <submittedName>
        <fullName evidence="5">AraC-like DNA-binding protein</fullName>
    </submittedName>
</protein>
<dbReference type="EMBL" id="JACIBU010000001">
    <property type="protein sequence ID" value="MBB3674438.1"/>
    <property type="molecule type" value="Genomic_DNA"/>
</dbReference>
<dbReference type="InterPro" id="IPR018060">
    <property type="entry name" value="HTH_AraC"/>
</dbReference>
<dbReference type="AlphaFoldDB" id="A0A839XTP9"/>
<comment type="caution">
    <text evidence="5">The sequence shown here is derived from an EMBL/GenBank/DDBJ whole genome shotgun (WGS) entry which is preliminary data.</text>
</comment>
<dbReference type="GO" id="GO:0003700">
    <property type="term" value="F:DNA-binding transcription factor activity"/>
    <property type="evidence" value="ECO:0007669"/>
    <property type="project" value="InterPro"/>
</dbReference>
<dbReference type="InterPro" id="IPR050204">
    <property type="entry name" value="AraC_XylS_family_regulators"/>
</dbReference>
<dbReference type="Pfam" id="PF12833">
    <property type="entry name" value="HTH_18"/>
    <property type="match status" value="1"/>
</dbReference>
<dbReference type="InterPro" id="IPR046532">
    <property type="entry name" value="DUF6597"/>
</dbReference>
<name>A0A839XTP9_9ACTN</name>
<feature type="domain" description="HTH araC/xylS-type" evidence="4">
    <location>
        <begin position="167"/>
        <end position="267"/>
    </location>
</feature>
<gene>
    <name evidence="5" type="ORF">FHX36_000173</name>
</gene>
<dbReference type="Proteomes" id="UP000580718">
    <property type="component" value="Unassembled WGS sequence"/>
</dbReference>
<dbReference type="InterPro" id="IPR009057">
    <property type="entry name" value="Homeodomain-like_sf"/>
</dbReference>
<evidence type="ECO:0000259" key="4">
    <source>
        <dbReference type="PROSITE" id="PS01124"/>
    </source>
</evidence>
<dbReference type="Pfam" id="PF20240">
    <property type="entry name" value="DUF6597"/>
    <property type="match status" value="1"/>
</dbReference>
<keyword evidence="1" id="KW-0805">Transcription regulation</keyword>
<dbReference type="PROSITE" id="PS01124">
    <property type="entry name" value="HTH_ARAC_FAMILY_2"/>
    <property type="match status" value="1"/>
</dbReference>
<accession>A0A839XTP9</accession>
<dbReference type="PANTHER" id="PTHR46796">
    <property type="entry name" value="HTH-TYPE TRANSCRIPTIONAL ACTIVATOR RHAS-RELATED"/>
    <property type="match status" value="1"/>
</dbReference>
<organism evidence="5 6">
    <name type="scientific">Modestobacter versicolor</name>
    <dbReference type="NCBI Taxonomy" id="429133"/>
    <lineage>
        <taxon>Bacteria</taxon>
        <taxon>Bacillati</taxon>
        <taxon>Actinomycetota</taxon>
        <taxon>Actinomycetes</taxon>
        <taxon>Geodermatophilales</taxon>
        <taxon>Geodermatophilaceae</taxon>
        <taxon>Modestobacter</taxon>
    </lineage>
</organism>
<evidence type="ECO:0000256" key="3">
    <source>
        <dbReference type="ARBA" id="ARBA00023163"/>
    </source>
</evidence>
<sequence length="277" mass="29365">MGVPEPAGDPRGILHARAAADAFALGRYPPSAELAPFVEYLWSVQWDRTGRPAHVQRILPNPSVHLSFEPALSRVTGLSRRRAAFEYRLTGAGRVIGVRFRPGGARPWLAGPVSALTDREAPVRELAELDAAALSAAVQDAPDAAAAAALVDAALVPLRPAPDPTVDRVAGLVEQVQHDPSIRRAADLAELAGLGVRSLQRLCAEWVGVGPTWLVRCARLHEAAARASGGPVAWAALATELGYADQSHLVRDFARVVGEPPARYARAAAGQPTKPER</sequence>
<dbReference type="Gene3D" id="1.10.10.60">
    <property type="entry name" value="Homeodomain-like"/>
    <property type="match status" value="1"/>
</dbReference>
<dbReference type="SUPFAM" id="SSF46689">
    <property type="entry name" value="Homeodomain-like"/>
    <property type="match status" value="1"/>
</dbReference>
<evidence type="ECO:0000313" key="5">
    <source>
        <dbReference type="EMBL" id="MBB3674438.1"/>
    </source>
</evidence>
<dbReference type="PANTHER" id="PTHR46796:SF15">
    <property type="entry name" value="BLL1074 PROTEIN"/>
    <property type="match status" value="1"/>
</dbReference>
<evidence type="ECO:0000256" key="2">
    <source>
        <dbReference type="ARBA" id="ARBA00023125"/>
    </source>
</evidence>
<keyword evidence="3" id="KW-0804">Transcription</keyword>
<keyword evidence="2 5" id="KW-0238">DNA-binding</keyword>
<dbReference type="GO" id="GO:0043565">
    <property type="term" value="F:sequence-specific DNA binding"/>
    <property type="evidence" value="ECO:0007669"/>
    <property type="project" value="InterPro"/>
</dbReference>
<dbReference type="SMART" id="SM00342">
    <property type="entry name" value="HTH_ARAC"/>
    <property type="match status" value="1"/>
</dbReference>
<proteinExistence type="predicted"/>
<dbReference type="RefSeq" id="WP_221202734.1">
    <property type="nucleotide sequence ID" value="NZ_JACIBU010000001.1"/>
</dbReference>
<evidence type="ECO:0000256" key="1">
    <source>
        <dbReference type="ARBA" id="ARBA00023015"/>
    </source>
</evidence>
<reference evidence="5 6" key="1">
    <citation type="submission" date="2020-08" db="EMBL/GenBank/DDBJ databases">
        <title>Sequencing the genomes of 1000 actinobacteria strains.</title>
        <authorList>
            <person name="Klenk H.-P."/>
        </authorList>
    </citation>
    <scope>NUCLEOTIDE SEQUENCE [LARGE SCALE GENOMIC DNA]</scope>
    <source>
        <strain evidence="5 6">DSM 16678</strain>
    </source>
</reference>